<dbReference type="PANTHER" id="PTHR10556:SF43">
    <property type="entry name" value="STEROID 5-ALPHA-REDUCTASE DET2"/>
    <property type="match status" value="1"/>
</dbReference>
<evidence type="ECO:0000313" key="10">
    <source>
        <dbReference type="EMBL" id="OZJ03579.1"/>
    </source>
</evidence>
<keyword evidence="5 7" id="KW-0472">Membrane</keyword>
<keyword evidence="11" id="KW-1185">Reference proteome</keyword>
<evidence type="ECO:0000256" key="6">
    <source>
        <dbReference type="SAM" id="MobiDB-lite"/>
    </source>
</evidence>
<proteinExistence type="inferred from homology"/>
<comment type="subcellular location">
    <subcellularLocation>
        <location evidence="1">Membrane</location>
        <topology evidence="1">Multi-pass membrane protein</topology>
    </subcellularLocation>
</comment>
<feature type="transmembrane region" description="Helical" evidence="7">
    <location>
        <begin position="451"/>
        <end position="468"/>
    </location>
</feature>
<dbReference type="InterPro" id="IPR039357">
    <property type="entry name" value="SRD5A/TECR"/>
</dbReference>
<evidence type="ECO:0000256" key="7">
    <source>
        <dbReference type="SAM" id="Phobius"/>
    </source>
</evidence>
<keyword evidence="4 7" id="KW-1133">Transmembrane helix</keyword>
<organism evidence="10 11">
    <name type="scientific">Bifiguratus adelaidae</name>
    <dbReference type="NCBI Taxonomy" id="1938954"/>
    <lineage>
        <taxon>Eukaryota</taxon>
        <taxon>Fungi</taxon>
        <taxon>Fungi incertae sedis</taxon>
        <taxon>Mucoromycota</taxon>
        <taxon>Mucoromycotina</taxon>
        <taxon>Endogonomycetes</taxon>
        <taxon>Endogonales</taxon>
        <taxon>Endogonales incertae sedis</taxon>
        <taxon>Bifiguratus</taxon>
    </lineage>
</organism>
<dbReference type="OrthoDB" id="5788137at2759"/>
<dbReference type="GO" id="GO:0016020">
    <property type="term" value="C:membrane"/>
    <property type="evidence" value="ECO:0007669"/>
    <property type="project" value="UniProtKB-SubCell"/>
</dbReference>
<feature type="domain" description="Nucleoplasmin-like" evidence="9">
    <location>
        <begin position="4"/>
        <end position="95"/>
    </location>
</feature>
<evidence type="ECO:0000256" key="3">
    <source>
        <dbReference type="ARBA" id="ARBA00022692"/>
    </source>
</evidence>
<feature type="region of interest" description="Disordered" evidence="6">
    <location>
        <begin position="140"/>
        <end position="249"/>
    </location>
</feature>
<dbReference type="Pfam" id="PF02544">
    <property type="entry name" value="Steroid_dh"/>
    <property type="match status" value="1"/>
</dbReference>
<dbReference type="GO" id="GO:0006629">
    <property type="term" value="P:lipid metabolic process"/>
    <property type="evidence" value="ECO:0007669"/>
    <property type="project" value="InterPro"/>
</dbReference>
<feature type="compositionally biased region" description="Acidic residues" evidence="6">
    <location>
        <begin position="308"/>
        <end position="318"/>
    </location>
</feature>
<feature type="region of interest" description="Disordered" evidence="6">
    <location>
        <begin position="93"/>
        <end position="127"/>
    </location>
</feature>
<sequence length="606" mass="69280">MGDFFGLQILPHKSFTASLTHSFRVSMAALSPDSPSKKRSSLRVKTGANANWLICCTLIPDKIPQQPLDLSFYTGDEVSFEVDGDAEIHLTGNYIADEGEFVDGDEEDEDEDEELDEEDIEDEHGFPIAWNILGEDMIDEEEDDSDEESVEDDEEDGEPKIKEITSDEELQAINASLDRKRKAKELDQDDSEEGEENEDEDEDEEEEEDEDEDEDEDDEGDDDEDEEDGVPEDDASLRHELTPSQMRNMIDTMLESGDPRLIKKGKEALMYLNLEQTDADPEEVLWGEEDEDVDEDEEGDMYMLEVAEEDEEDEESDDISSKPMKAAKSQPNGTAMNDKKRKHKHTHKKHKKIHKILVVFPILFVLDAPYGKFTNRRKFFFTINGKWGWCLMEIVSPITFLAFTLPVYLHPTAQYPWTRLQSILTGMWLMHYVHRSLIFPWRNPTMKPMDAIMAMCTSVAFNLLNGYVNGAWIARFGGARLAEASAHPLRFATGLALFVIGMVTNIYHDNHMIQLRKAPKPKGQKHNYSIPTAGLFRYISCPAYLGETIEWTGFALAAYTSPAAWCFTISTAANLWPRAFRTHQWYHDTFGKEYPKNRKAIVPFLF</sequence>
<feature type="compositionally biased region" description="Acidic residues" evidence="6">
    <location>
        <begin position="187"/>
        <end position="234"/>
    </location>
</feature>
<dbReference type="Gene3D" id="2.60.120.340">
    <property type="entry name" value="Nucleoplasmin core domain"/>
    <property type="match status" value="1"/>
</dbReference>
<dbReference type="Pfam" id="PF17800">
    <property type="entry name" value="NPL"/>
    <property type="match status" value="1"/>
</dbReference>
<reference evidence="10 11" key="1">
    <citation type="journal article" date="2017" name="Mycologia">
        <title>Bifiguratus adelaidae, gen. et sp. nov., a new member of Mucoromycotina in endophytic and soil-dwelling habitats.</title>
        <authorList>
            <person name="Torres-Cruz T.J."/>
            <person name="Billingsley Tobias T.L."/>
            <person name="Almatruk M."/>
            <person name="Hesse C."/>
            <person name="Kuske C.R."/>
            <person name="Desiro A."/>
            <person name="Benucci G.M."/>
            <person name="Bonito G."/>
            <person name="Stajich J.E."/>
            <person name="Dunlap C."/>
            <person name="Arnold A.E."/>
            <person name="Porras-Alfaro A."/>
        </authorList>
    </citation>
    <scope>NUCLEOTIDE SEQUENCE [LARGE SCALE GENOMIC DNA]</scope>
    <source>
        <strain evidence="10 11">AZ0501</strain>
    </source>
</reference>
<dbReference type="EMBL" id="MVBO01000078">
    <property type="protein sequence ID" value="OZJ03579.1"/>
    <property type="molecule type" value="Genomic_DNA"/>
</dbReference>
<dbReference type="Gene3D" id="1.20.120.1630">
    <property type="match status" value="1"/>
</dbReference>
<dbReference type="Proteomes" id="UP000242875">
    <property type="component" value="Unassembled WGS sequence"/>
</dbReference>
<evidence type="ECO:0000256" key="1">
    <source>
        <dbReference type="ARBA" id="ARBA00004141"/>
    </source>
</evidence>
<evidence type="ECO:0000259" key="8">
    <source>
        <dbReference type="Pfam" id="PF02544"/>
    </source>
</evidence>
<evidence type="ECO:0000256" key="5">
    <source>
        <dbReference type="ARBA" id="ARBA00023136"/>
    </source>
</evidence>
<accession>A0A261XYX8</accession>
<dbReference type="GO" id="GO:0016627">
    <property type="term" value="F:oxidoreductase activity, acting on the CH-CH group of donors"/>
    <property type="evidence" value="ECO:0007669"/>
    <property type="project" value="InterPro"/>
</dbReference>
<evidence type="ECO:0000256" key="4">
    <source>
        <dbReference type="ARBA" id="ARBA00022989"/>
    </source>
</evidence>
<keyword evidence="3 7" id="KW-0812">Transmembrane</keyword>
<feature type="transmembrane region" description="Helical" evidence="7">
    <location>
        <begin position="488"/>
        <end position="507"/>
    </location>
</feature>
<feature type="region of interest" description="Disordered" evidence="6">
    <location>
        <begin position="308"/>
        <end position="346"/>
    </location>
</feature>
<evidence type="ECO:0000313" key="11">
    <source>
        <dbReference type="Proteomes" id="UP000242875"/>
    </source>
</evidence>
<name>A0A261XYX8_9FUNG</name>
<gene>
    <name evidence="10" type="ORF">BZG36_03045</name>
</gene>
<protein>
    <submittedName>
        <fullName evidence="10">Uncharacterized protein</fullName>
    </submittedName>
</protein>
<dbReference type="PANTHER" id="PTHR10556">
    <property type="entry name" value="3-OXO-5-ALPHA-STEROID 4-DEHYDROGENASE"/>
    <property type="match status" value="1"/>
</dbReference>
<feature type="compositionally biased region" description="Acidic residues" evidence="6">
    <location>
        <begin position="140"/>
        <end position="157"/>
    </location>
</feature>
<dbReference type="InterPro" id="IPR001104">
    <property type="entry name" value="3-oxo-5_a-steroid_4-DH_C"/>
</dbReference>
<dbReference type="InterPro" id="IPR041232">
    <property type="entry name" value="NPL"/>
</dbReference>
<feature type="transmembrane region" description="Helical" evidence="7">
    <location>
        <begin position="356"/>
        <end position="375"/>
    </location>
</feature>
<comment type="similarity">
    <text evidence="2">Belongs to the steroid 5-alpha reductase family.</text>
</comment>
<evidence type="ECO:0000256" key="2">
    <source>
        <dbReference type="ARBA" id="ARBA00007742"/>
    </source>
</evidence>
<dbReference type="AlphaFoldDB" id="A0A261XYX8"/>
<feature type="compositionally biased region" description="Acidic residues" evidence="6">
    <location>
        <begin position="97"/>
        <end position="122"/>
    </location>
</feature>
<feature type="transmembrane region" description="Helical" evidence="7">
    <location>
        <begin position="551"/>
        <end position="576"/>
    </location>
</feature>
<evidence type="ECO:0000259" key="9">
    <source>
        <dbReference type="Pfam" id="PF17800"/>
    </source>
</evidence>
<comment type="caution">
    <text evidence="10">The sequence shown here is derived from an EMBL/GenBank/DDBJ whole genome shotgun (WGS) entry which is preliminary data.</text>
</comment>
<feature type="transmembrane region" description="Helical" evidence="7">
    <location>
        <begin position="387"/>
        <end position="408"/>
    </location>
</feature>
<feature type="domain" description="3-oxo-5-alpha-steroid 4-dehydrogenase C-terminal" evidence="8">
    <location>
        <begin position="452"/>
        <end position="606"/>
    </location>
</feature>
<dbReference type="PROSITE" id="PS50244">
    <property type="entry name" value="S5A_REDUCTASE"/>
    <property type="match status" value="1"/>
</dbReference>